<evidence type="ECO:0000313" key="2">
    <source>
        <dbReference type="EMBL" id="MDZ7543564.1"/>
    </source>
</evidence>
<dbReference type="Pfam" id="PF13382">
    <property type="entry name" value="Adenine_deam_C"/>
    <property type="match status" value="1"/>
</dbReference>
<proteinExistence type="predicted"/>
<gene>
    <name evidence="2" type="ORF">GNF83_20835</name>
</gene>
<evidence type="ECO:0000313" key="3">
    <source>
        <dbReference type="Proteomes" id="UP001288944"/>
    </source>
</evidence>
<accession>A0AAW9KM68</accession>
<feature type="domain" description="Adenine deaminase C-terminal" evidence="1">
    <location>
        <begin position="1"/>
        <end position="105"/>
    </location>
</feature>
<evidence type="ECO:0000259" key="1">
    <source>
        <dbReference type="Pfam" id="PF13382"/>
    </source>
</evidence>
<dbReference type="AlphaFoldDB" id="A0AAW9KM68"/>
<name>A0AAW9KM68_CLOPF</name>
<organism evidence="2 3">
    <name type="scientific">Clostridium perfringens</name>
    <dbReference type="NCBI Taxonomy" id="1502"/>
    <lineage>
        <taxon>Bacteria</taxon>
        <taxon>Bacillati</taxon>
        <taxon>Bacillota</taxon>
        <taxon>Clostridia</taxon>
        <taxon>Eubacteriales</taxon>
        <taxon>Clostridiaceae</taxon>
        <taxon>Clostridium</taxon>
    </lineage>
</organism>
<reference evidence="2" key="1">
    <citation type="submission" date="2019-11" db="EMBL/GenBank/DDBJ databases">
        <title>Characterization of Clostridium perfringens isolates from swine manure treated agricultural soils.</title>
        <authorList>
            <person name="Wushke S.T."/>
        </authorList>
    </citation>
    <scope>NUCLEOTIDE SEQUENCE</scope>
    <source>
        <strain evidence="2">X62</strain>
    </source>
</reference>
<sequence>DNHNLLVVGHSPEDMALACNTVIGTQGGFCVVADGQVLKHVPLPVGGILSEVPFEAFGQDVKELRAAMESIGYEHYNPIMSISTHSLPVSPSLKLTDLGLIDVRAGEVVPLIVKQ</sequence>
<comment type="caution">
    <text evidence="2">The sequence shown here is derived from an EMBL/GenBank/DDBJ whole genome shotgun (WGS) entry which is preliminary data.</text>
</comment>
<dbReference type="EMBL" id="WNUR01001335">
    <property type="protein sequence ID" value="MDZ7543564.1"/>
    <property type="molecule type" value="Genomic_DNA"/>
</dbReference>
<feature type="non-terminal residue" evidence="2">
    <location>
        <position position="1"/>
    </location>
</feature>
<dbReference type="InterPro" id="IPR026912">
    <property type="entry name" value="Adenine_deam_C"/>
</dbReference>
<dbReference type="Proteomes" id="UP001288944">
    <property type="component" value="Unassembled WGS sequence"/>
</dbReference>
<protein>
    <submittedName>
        <fullName evidence="2">Adenosine deaminase</fullName>
    </submittedName>
</protein>